<feature type="domain" description="Major facilitator superfamily (MFS) profile" evidence="11">
    <location>
        <begin position="18"/>
        <end position="461"/>
    </location>
</feature>
<dbReference type="PANTHER" id="PTHR23500:SF424">
    <property type="entry name" value="POLYOL TRANSPORTER 5"/>
    <property type="match status" value="1"/>
</dbReference>
<keyword evidence="5 10" id="KW-0812">Transmembrane</keyword>
<evidence type="ECO:0000256" key="9">
    <source>
        <dbReference type="RuleBase" id="RU003346"/>
    </source>
</evidence>
<dbReference type="Gene3D" id="1.20.1250.20">
    <property type="entry name" value="MFS general substrate transporter like domains"/>
    <property type="match status" value="1"/>
</dbReference>
<dbReference type="PROSITE" id="PS00216">
    <property type="entry name" value="SUGAR_TRANSPORT_1"/>
    <property type="match status" value="1"/>
</dbReference>
<feature type="transmembrane region" description="Helical" evidence="10">
    <location>
        <begin position="20"/>
        <end position="44"/>
    </location>
</feature>
<evidence type="ECO:0000256" key="6">
    <source>
        <dbReference type="ARBA" id="ARBA00022847"/>
    </source>
</evidence>
<dbReference type="AlphaFoldDB" id="A0A0K9PDR7"/>
<dbReference type="GO" id="GO:0016020">
    <property type="term" value="C:membrane"/>
    <property type="evidence" value="ECO:0007669"/>
    <property type="project" value="UniProtKB-SubCell"/>
</dbReference>
<dbReference type="PANTHER" id="PTHR23500">
    <property type="entry name" value="SOLUTE CARRIER FAMILY 2, FACILITATED GLUCOSE TRANSPORTER"/>
    <property type="match status" value="1"/>
</dbReference>
<dbReference type="GO" id="GO:0015144">
    <property type="term" value="F:carbohydrate transmembrane transporter activity"/>
    <property type="evidence" value="ECO:0007669"/>
    <property type="project" value="InterPro"/>
</dbReference>
<dbReference type="Proteomes" id="UP000036987">
    <property type="component" value="Unassembled WGS sequence"/>
</dbReference>
<reference evidence="13" key="1">
    <citation type="journal article" date="2016" name="Nature">
        <title>The genome of the seagrass Zostera marina reveals angiosperm adaptation to the sea.</title>
        <authorList>
            <person name="Olsen J.L."/>
            <person name="Rouze P."/>
            <person name="Verhelst B."/>
            <person name="Lin Y.-C."/>
            <person name="Bayer T."/>
            <person name="Collen J."/>
            <person name="Dattolo E."/>
            <person name="De Paoli E."/>
            <person name="Dittami S."/>
            <person name="Maumus F."/>
            <person name="Michel G."/>
            <person name="Kersting A."/>
            <person name="Lauritano C."/>
            <person name="Lohaus R."/>
            <person name="Toepel M."/>
            <person name="Tonon T."/>
            <person name="Vanneste K."/>
            <person name="Amirebrahimi M."/>
            <person name="Brakel J."/>
            <person name="Bostroem C."/>
            <person name="Chovatia M."/>
            <person name="Grimwood J."/>
            <person name="Jenkins J.W."/>
            <person name="Jueterbock A."/>
            <person name="Mraz A."/>
            <person name="Stam W.T."/>
            <person name="Tice H."/>
            <person name="Bornberg-Bauer E."/>
            <person name="Green P.J."/>
            <person name="Pearson G.A."/>
            <person name="Procaccini G."/>
            <person name="Duarte C.M."/>
            <person name="Schmutz J."/>
            <person name="Reusch T.B.H."/>
            <person name="Van de Peer Y."/>
        </authorList>
    </citation>
    <scope>NUCLEOTIDE SEQUENCE [LARGE SCALE GENOMIC DNA]</scope>
    <source>
        <strain evidence="13">cv. Finnish</strain>
    </source>
</reference>
<feature type="transmembrane region" description="Helical" evidence="10">
    <location>
        <begin position="172"/>
        <end position="195"/>
    </location>
</feature>
<evidence type="ECO:0000256" key="3">
    <source>
        <dbReference type="ARBA" id="ARBA00022448"/>
    </source>
</evidence>
<feature type="transmembrane region" description="Helical" evidence="10">
    <location>
        <begin position="369"/>
        <end position="395"/>
    </location>
</feature>
<dbReference type="InterPro" id="IPR005829">
    <property type="entry name" value="Sugar_transporter_CS"/>
</dbReference>
<dbReference type="PRINTS" id="PR00171">
    <property type="entry name" value="SUGRTRNSPORT"/>
</dbReference>
<dbReference type="STRING" id="29655.A0A0K9PDR7"/>
<dbReference type="NCBIfam" id="TIGR00879">
    <property type="entry name" value="SP"/>
    <property type="match status" value="1"/>
</dbReference>
<organism evidence="12 13">
    <name type="scientific">Zostera marina</name>
    <name type="common">Eelgrass</name>
    <dbReference type="NCBI Taxonomy" id="29655"/>
    <lineage>
        <taxon>Eukaryota</taxon>
        <taxon>Viridiplantae</taxon>
        <taxon>Streptophyta</taxon>
        <taxon>Embryophyta</taxon>
        <taxon>Tracheophyta</taxon>
        <taxon>Spermatophyta</taxon>
        <taxon>Magnoliopsida</taxon>
        <taxon>Liliopsida</taxon>
        <taxon>Zosteraceae</taxon>
        <taxon>Zostera</taxon>
    </lineage>
</organism>
<dbReference type="InterPro" id="IPR036259">
    <property type="entry name" value="MFS_trans_sf"/>
</dbReference>
<dbReference type="FunFam" id="1.20.1250.20:FF:000025">
    <property type="entry name" value="probable polyol transporter 4"/>
    <property type="match status" value="1"/>
</dbReference>
<feature type="transmembrane region" description="Helical" evidence="10">
    <location>
        <begin position="56"/>
        <end position="73"/>
    </location>
</feature>
<keyword evidence="13" id="KW-1185">Reference proteome</keyword>
<dbReference type="SUPFAM" id="SSF103473">
    <property type="entry name" value="MFS general substrate transporter"/>
    <property type="match status" value="1"/>
</dbReference>
<feature type="transmembrane region" description="Helical" evidence="10">
    <location>
        <begin position="435"/>
        <end position="457"/>
    </location>
</feature>
<sequence>MEEEGSSSSTVKKFAFRCALLASMTSILLGYDIGVMSGAAIFIQEDFHASDVQIEILMGIINVYSLIGSFAAGKTSDWIGRRYTIVLAAGIFFFGAFFMGFAPNYTFLMVGRFVAGIGIGYALMIAPVYTAEVSPTSQRGFLTSFPEVFINSGILLGYISNYVFSHFFSDHISWRLMLGIGAVPSVFLAVGVLYMPESPRWLVLQGRMGEARKVLYRTSESMEEAKLRLEDIKKAAGIPENCTDDVVTLSKKNQGEGVWKELFVSPTPSVRRIVIAGMFIHIFQQASGIDAVVLYSPRVFESAGIHDKSKLLLATVAVGTAKTIFILVSTFLIDRVGRRPLLLASVGGMIISLLGIGIGLKLGNHHSGIILSIISTLTFVSTFSIGLGPITWVYSSEIFPLRLRAQGVSIAVALNRLTSGLITMTFLSISKAITIAGSFFFFSGIATISFVFFYTFLPETRGADLENIEKLFVKVDDDNDDDSCVDQQIQMTTLVGH</sequence>
<evidence type="ECO:0000259" key="11">
    <source>
        <dbReference type="PROSITE" id="PS50850"/>
    </source>
</evidence>
<dbReference type="InterPro" id="IPR005828">
    <property type="entry name" value="MFS_sugar_transport-like"/>
</dbReference>
<feature type="transmembrane region" description="Helical" evidence="10">
    <location>
        <begin position="407"/>
        <end position="429"/>
    </location>
</feature>
<keyword evidence="7 10" id="KW-1133">Transmembrane helix</keyword>
<keyword evidence="8 10" id="KW-0472">Membrane</keyword>
<comment type="similarity">
    <text evidence="2 9">Belongs to the major facilitator superfamily. Sugar transporter (TC 2.A.1.1) family.</text>
</comment>
<feature type="transmembrane region" description="Helical" evidence="10">
    <location>
        <begin position="109"/>
        <end position="129"/>
    </location>
</feature>
<proteinExistence type="inferred from homology"/>
<evidence type="ECO:0000256" key="7">
    <source>
        <dbReference type="ARBA" id="ARBA00022989"/>
    </source>
</evidence>
<evidence type="ECO:0000313" key="13">
    <source>
        <dbReference type="Proteomes" id="UP000036987"/>
    </source>
</evidence>
<feature type="transmembrane region" description="Helical" evidence="10">
    <location>
        <begin position="273"/>
        <end position="296"/>
    </location>
</feature>
<accession>A0A0K9PDR7</accession>
<evidence type="ECO:0000313" key="12">
    <source>
        <dbReference type="EMBL" id="KMZ66375.1"/>
    </source>
</evidence>
<protein>
    <submittedName>
        <fullName evidence="12">Putative Sugar transporter</fullName>
    </submittedName>
</protein>
<evidence type="ECO:0000256" key="1">
    <source>
        <dbReference type="ARBA" id="ARBA00004141"/>
    </source>
</evidence>
<comment type="caution">
    <text evidence="12">The sequence shown here is derived from an EMBL/GenBank/DDBJ whole genome shotgun (WGS) entry which is preliminary data.</text>
</comment>
<evidence type="ECO:0000256" key="10">
    <source>
        <dbReference type="SAM" id="Phobius"/>
    </source>
</evidence>
<feature type="transmembrane region" description="Helical" evidence="10">
    <location>
        <begin position="141"/>
        <end position="160"/>
    </location>
</feature>
<dbReference type="InterPro" id="IPR003663">
    <property type="entry name" value="Sugar/inositol_transpt"/>
</dbReference>
<feature type="transmembrane region" description="Helical" evidence="10">
    <location>
        <begin position="85"/>
        <end position="103"/>
    </location>
</feature>
<name>A0A0K9PDR7_ZOSMR</name>
<keyword evidence="6" id="KW-0769">Symport</keyword>
<dbReference type="InterPro" id="IPR045262">
    <property type="entry name" value="STP/PLT_plant"/>
</dbReference>
<feature type="transmembrane region" description="Helical" evidence="10">
    <location>
        <begin position="311"/>
        <end position="333"/>
    </location>
</feature>
<dbReference type="EMBL" id="LFYR01000980">
    <property type="protein sequence ID" value="KMZ66375.1"/>
    <property type="molecule type" value="Genomic_DNA"/>
</dbReference>
<dbReference type="OMA" id="WIFHYTM"/>
<dbReference type="PROSITE" id="PS00217">
    <property type="entry name" value="SUGAR_TRANSPORT_2"/>
    <property type="match status" value="1"/>
</dbReference>
<comment type="subcellular location">
    <subcellularLocation>
        <location evidence="1">Membrane</location>
        <topology evidence="1">Multi-pass membrane protein</topology>
    </subcellularLocation>
</comment>
<gene>
    <name evidence="12" type="ORF">ZOSMA_29G00230</name>
</gene>
<evidence type="ECO:0000256" key="5">
    <source>
        <dbReference type="ARBA" id="ARBA00022692"/>
    </source>
</evidence>
<dbReference type="PROSITE" id="PS50850">
    <property type="entry name" value="MFS"/>
    <property type="match status" value="1"/>
</dbReference>
<evidence type="ECO:0000256" key="2">
    <source>
        <dbReference type="ARBA" id="ARBA00010992"/>
    </source>
</evidence>
<evidence type="ECO:0000256" key="4">
    <source>
        <dbReference type="ARBA" id="ARBA00022597"/>
    </source>
</evidence>
<keyword evidence="4 12" id="KW-0762">Sugar transport</keyword>
<evidence type="ECO:0000256" key="8">
    <source>
        <dbReference type="ARBA" id="ARBA00023136"/>
    </source>
</evidence>
<dbReference type="Pfam" id="PF00083">
    <property type="entry name" value="Sugar_tr"/>
    <property type="match status" value="1"/>
</dbReference>
<feature type="transmembrane region" description="Helical" evidence="10">
    <location>
        <begin position="340"/>
        <end position="363"/>
    </location>
</feature>
<dbReference type="OrthoDB" id="6339427at2759"/>
<dbReference type="InterPro" id="IPR020846">
    <property type="entry name" value="MFS_dom"/>
</dbReference>
<dbReference type="GO" id="GO:0015293">
    <property type="term" value="F:symporter activity"/>
    <property type="evidence" value="ECO:0007669"/>
    <property type="project" value="UniProtKB-KW"/>
</dbReference>
<keyword evidence="3 9" id="KW-0813">Transport</keyword>